<dbReference type="AlphaFoldDB" id="A0A672FE87"/>
<sequence>MNVETMPGSKEDTSIDTDCERIASRQAILSHLNASSKLCMALKSVGKLTHTVWLKVKY</sequence>
<evidence type="ECO:0000313" key="1">
    <source>
        <dbReference type="Ensembl" id="ENSSFAP00005004032.1"/>
    </source>
</evidence>
<protein>
    <submittedName>
        <fullName evidence="1">Uncharacterized protein</fullName>
    </submittedName>
</protein>
<dbReference type="InParanoid" id="A0A672FE87"/>
<organism evidence="1 2">
    <name type="scientific">Salarias fasciatus</name>
    <name type="common">Jewelled blenny</name>
    <name type="synonym">Blennius fasciatus</name>
    <dbReference type="NCBI Taxonomy" id="181472"/>
    <lineage>
        <taxon>Eukaryota</taxon>
        <taxon>Metazoa</taxon>
        <taxon>Chordata</taxon>
        <taxon>Craniata</taxon>
        <taxon>Vertebrata</taxon>
        <taxon>Euteleostomi</taxon>
        <taxon>Actinopterygii</taxon>
        <taxon>Neopterygii</taxon>
        <taxon>Teleostei</taxon>
        <taxon>Neoteleostei</taxon>
        <taxon>Acanthomorphata</taxon>
        <taxon>Ovalentaria</taxon>
        <taxon>Blenniimorphae</taxon>
        <taxon>Blenniiformes</taxon>
        <taxon>Blennioidei</taxon>
        <taxon>Blenniidae</taxon>
        <taxon>Salariinae</taxon>
        <taxon>Salarias</taxon>
    </lineage>
</organism>
<evidence type="ECO:0000313" key="2">
    <source>
        <dbReference type="Proteomes" id="UP000472267"/>
    </source>
</evidence>
<reference evidence="1" key="3">
    <citation type="submission" date="2025-09" db="UniProtKB">
        <authorList>
            <consortium name="Ensembl"/>
        </authorList>
    </citation>
    <scope>IDENTIFICATION</scope>
</reference>
<proteinExistence type="predicted"/>
<dbReference type="Proteomes" id="UP000472267">
    <property type="component" value="Chromosome 11"/>
</dbReference>
<name>A0A672FE87_SALFA</name>
<reference evidence="1" key="1">
    <citation type="submission" date="2019-06" db="EMBL/GenBank/DDBJ databases">
        <authorList>
            <consortium name="Wellcome Sanger Institute Data Sharing"/>
        </authorList>
    </citation>
    <scope>NUCLEOTIDE SEQUENCE [LARGE SCALE GENOMIC DNA]</scope>
</reference>
<dbReference type="Ensembl" id="ENSSFAT00005004305.1">
    <property type="protein sequence ID" value="ENSSFAP00005004032.1"/>
    <property type="gene ID" value="ENSSFAG00005002728.1"/>
</dbReference>
<reference evidence="1" key="2">
    <citation type="submission" date="2025-08" db="UniProtKB">
        <authorList>
            <consortium name="Ensembl"/>
        </authorList>
    </citation>
    <scope>IDENTIFICATION</scope>
</reference>
<keyword evidence="2" id="KW-1185">Reference proteome</keyword>
<accession>A0A672FE87</accession>